<dbReference type="PROSITE" id="PS51155">
    <property type="entry name" value="CHIT_BIND_RR_2"/>
    <property type="match status" value="1"/>
</dbReference>
<dbReference type="InterPro" id="IPR000618">
    <property type="entry name" value="Insect_cuticle"/>
</dbReference>
<feature type="region of interest" description="Disordered" evidence="2">
    <location>
        <begin position="1"/>
        <end position="28"/>
    </location>
</feature>
<organism evidence="3 4">
    <name type="scientific">Amphibalanus amphitrite</name>
    <name type="common">Striped barnacle</name>
    <name type="synonym">Balanus amphitrite</name>
    <dbReference type="NCBI Taxonomy" id="1232801"/>
    <lineage>
        <taxon>Eukaryota</taxon>
        <taxon>Metazoa</taxon>
        <taxon>Ecdysozoa</taxon>
        <taxon>Arthropoda</taxon>
        <taxon>Crustacea</taxon>
        <taxon>Multicrustacea</taxon>
        <taxon>Cirripedia</taxon>
        <taxon>Thoracica</taxon>
        <taxon>Thoracicalcarea</taxon>
        <taxon>Balanomorpha</taxon>
        <taxon>Balanoidea</taxon>
        <taxon>Balanidae</taxon>
        <taxon>Amphibalaninae</taxon>
        <taxon>Amphibalanus</taxon>
    </lineage>
</organism>
<dbReference type="Proteomes" id="UP000440578">
    <property type="component" value="Unassembled WGS sequence"/>
</dbReference>
<evidence type="ECO:0000256" key="1">
    <source>
        <dbReference type="PROSITE-ProRule" id="PRU00497"/>
    </source>
</evidence>
<gene>
    <name evidence="3" type="ORF">FJT64_016418</name>
</gene>
<sequence length="102" mass="11443">MSSFTKFRKNRRSERSDAGARHAYTADNGLEREETIQLREVVSVDEDGNEVVTTVPVVSGKFQFLLDDGSVVTRSYTTDERGHLVWQGTDLPQAPAPQPVYQ</sequence>
<reference evidence="3 4" key="1">
    <citation type="submission" date="2019-07" db="EMBL/GenBank/DDBJ databases">
        <title>Draft genome assembly of a fouling barnacle, Amphibalanus amphitrite (Darwin, 1854): The first reference genome for Thecostraca.</title>
        <authorList>
            <person name="Kim W."/>
        </authorList>
    </citation>
    <scope>NUCLEOTIDE SEQUENCE [LARGE SCALE GENOMIC DNA]</scope>
    <source>
        <strain evidence="3">SNU_AA5</strain>
        <tissue evidence="3">Soma without cirri and trophi</tissue>
    </source>
</reference>
<protein>
    <submittedName>
        <fullName evidence="3">Uncharacterized protein</fullName>
    </submittedName>
</protein>
<proteinExistence type="predicted"/>
<evidence type="ECO:0000313" key="4">
    <source>
        <dbReference type="Proteomes" id="UP000440578"/>
    </source>
</evidence>
<evidence type="ECO:0000313" key="3">
    <source>
        <dbReference type="EMBL" id="KAF0312892.1"/>
    </source>
</evidence>
<evidence type="ECO:0000256" key="2">
    <source>
        <dbReference type="SAM" id="MobiDB-lite"/>
    </source>
</evidence>
<dbReference type="EMBL" id="VIIS01000127">
    <property type="protein sequence ID" value="KAF0312892.1"/>
    <property type="molecule type" value="Genomic_DNA"/>
</dbReference>
<dbReference type="AlphaFoldDB" id="A0A6A4XES2"/>
<dbReference type="GO" id="GO:0042302">
    <property type="term" value="F:structural constituent of cuticle"/>
    <property type="evidence" value="ECO:0007669"/>
    <property type="project" value="UniProtKB-UniRule"/>
</dbReference>
<feature type="compositionally biased region" description="Basic residues" evidence="2">
    <location>
        <begin position="1"/>
        <end position="12"/>
    </location>
</feature>
<accession>A0A6A4XES2</accession>
<dbReference type="Pfam" id="PF00379">
    <property type="entry name" value="Chitin_bind_4"/>
    <property type="match status" value="1"/>
</dbReference>
<keyword evidence="4" id="KW-1185">Reference proteome</keyword>
<keyword evidence="1" id="KW-0193">Cuticle</keyword>
<comment type="caution">
    <text evidence="3">The sequence shown here is derived from an EMBL/GenBank/DDBJ whole genome shotgun (WGS) entry which is preliminary data.</text>
</comment>
<name>A0A6A4XES2_AMPAM</name>